<evidence type="ECO:0000256" key="11">
    <source>
        <dbReference type="RuleBase" id="RU000492"/>
    </source>
</evidence>
<reference evidence="15 16" key="1">
    <citation type="submission" date="2016-11" db="EMBL/GenBank/DDBJ databases">
        <authorList>
            <person name="Jaros S."/>
            <person name="Januszkiewicz K."/>
            <person name="Wedrychowicz H."/>
        </authorList>
    </citation>
    <scope>NUCLEOTIDE SEQUENCE [LARGE SCALE GENOMIC DNA]</scope>
    <source>
        <strain evidence="15 16">DSM 21637</strain>
    </source>
</reference>
<dbReference type="AlphaFoldDB" id="A0A1K2A2K2"/>
<dbReference type="InterPro" id="IPR012677">
    <property type="entry name" value="Nucleotide-bd_a/b_plait_sf"/>
</dbReference>
<name>A0A1K2A2K2_9GAMM</name>
<dbReference type="Proteomes" id="UP000182350">
    <property type="component" value="Unassembled WGS sequence"/>
</dbReference>
<dbReference type="STRING" id="1122209.SAMN02745752_02934"/>
<dbReference type="PANTHER" id="PTHR47959">
    <property type="entry name" value="ATP-DEPENDENT RNA HELICASE RHLE-RELATED"/>
    <property type="match status" value="1"/>
</dbReference>
<dbReference type="PROSITE" id="PS51194">
    <property type="entry name" value="HELICASE_CTER"/>
    <property type="match status" value="1"/>
</dbReference>
<dbReference type="CDD" id="cd18787">
    <property type="entry name" value="SF2_C_DEAD"/>
    <property type="match status" value="1"/>
</dbReference>
<dbReference type="CDD" id="cd00268">
    <property type="entry name" value="DEADc"/>
    <property type="match status" value="1"/>
</dbReference>
<proteinExistence type="inferred from homology"/>
<dbReference type="NCBIfam" id="NF008744">
    <property type="entry name" value="PRK11776.1"/>
    <property type="match status" value="1"/>
</dbReference>
<keyword evidence="5 11" id="KW-0347">Helicase</keyword>
<keyword evidence="2" id="KW-0963">Cytoplasm</keyword>
<evidence type="ECO:0000256" key="3">
    <source>
        <dbReference type="ARBA" id="ARBA00022741"/>
    </source>
</evidence>
<dbReference type="InterPro" id="IPR027417">
    <property type="entry name" value="P-loop_NTPase"/>
</dbReference>
<evidence type="ECO:0000256" key="10">
    <source>
        <dbReference type="PROSITE-ProRule" id="PRU00552"/>
    </source>
</evidence>
<dbReference type="InterPro" id="IPR044742">
    <property type="entry name" value="DEAD/DEAH_RhlB"/>
</dbReference>
<sequence>MTAFDTLPLRPELLSNLNTLGYTSMTPIQAEALPSVLQGKDVIAQAKTGSGKTAAFGLGLLHRLEVERFCIQSLVLCPTRELADQVAGEIRRLARGMHNVKVLTLCGGQPFGPQAQSLEHGAHIIVGTPGRIDDHLRKGNLQLAQVNLLVLDEADRMLDMGFQDTLDAIVEQLPKARQTLLFSATFPEKIASLSARLLREPERITVESAHDASSIRQHFYRLQSEKQRLDALQLLLLHFAPVSSVVFCTTRKETQEVADALSRAGFSAQALHGDMEQKDRDQTLIQFANKSISLLVATDVAARGLDIAALDAVFNYQLSLDPEVHVHRVGRTGRAGEQGVACTLFSDAESFRLDALSDYLQQPIIPEDLPEPSALHTHPAPAAMQTLLIDGGKKDKLRPGDILGALTASQQLQGDQIGKIQVTDRRSFVAVERKLAKTALQLLTEGKLKGRNFRARLLKN</sequence>
<dbReference type="InterPro" id="IPR011545">
    <property type="entry name" value="DEAD/DEAH_box_helicase_dom"/>
</dbReference>
<dbReference type="Gene3D" id="3.40.50.300">
    <property type="entry name" value="P-loop containing nucleotide triphosphate hydrolases"/>
    <property type="match status" value="2"/>
</dbReference>
<dbReference type="Pfam" id="PF03880">
    <property type="entry name" value="DbpA"/>
    <property type="match status" value="1"/>
</dbReference>
<evidence type="ECO:0000259" key="13">
    <source>
        <dbReference type="PROSITE" id="PS51194"/>
    </source>
</evidence>
<evidence type="ECO:0000256" key="1">
    <source>
        <dbReference type="ARBA" id="ARBA00012552"/>
    </source>
</evidence>
<dbReference type="PANTHER" id="PTHR47959:SF1">
    <property type="entry name" value="ATP-DEPENDENT RNA HELICASE DBPA"/>
    <property type="match status" value="1"/>
</dbReference>
<dbReference type="InterPro" id="IPR014014">
    <property type="entry name" value="RNA_helicase_DEAD_Q_motif"/>
</dbReference>
<evidence type="ECO:0000313" key="16">
    <source>
        <dbReference type="Proteomes" id="UP000182350"/>
    </source>
</evidence>
<dbReference type="Pfam" id="PF00270">
    <property type="entry name" value="DEAD"/>
    <property type="match status" value="1"/>
</dbReference>
<organism evidence="15 16">
    <name type="scientific">Marinospirillum alkaliphilum DSM 21637</name>
    <dbReference type="NCBI Taxonomy" id="1122209"/>
    <lineage>
        <taxon>Bacteria</taxon>
        <taxon>Pseudomonadati</taxon>
        <taxon>Pseudomonadota</taxon>
        <taxon>Gammaproteobacteria</taxon>
        <taxon>Oceanospirillales</taxon>
        <taxon>Oceanospirillaceae</taxon>
        <taxon>Marinospirillum</taxon>
    </lineage>
</organism>
<dbReference type="GO" id="GO:0003724">
    <property type="term" value="F:RNA helicase activity"/>
    <property type="evidence" value="ECO:0007669"/>
    <property type="project" value="UniProtKB-EC"/>
</dbReference>
<dbReference type="EMBL" id="FPJW01000015">
    <property type="protein sequence ID" value="SFX80259.1"/>
    <property type="molecule type" value="Genomic_DNA"/>
</dbReference>
<dbReference type="GO" id="GO:0005829">
    <property type="term" value="C:cytosol"/>
    <property type="evidence" value="ECO:0007669"/>
    <property type="project" value="TreeGrafter"/>
</dbReference>
<comment type="similarity">
    <text evidence="7 11">Belongs to the DEAD box helicase family.</text>
</comment>
<keyword evidence="3 11" id="KW-0547">Nucleotide-binding</keyword>
<evidence type="ECO:0000259" key="14">
    <source>
        <dbReference type="PROSITE" id="PS51195"/>
    </source>
</evidence>
<dbReference type="PROSITE" id="PS51195">
    <property type="entry name" value="Q_MOTIF"/>
    <property type="match status" value="1"/>
</dbReference>
<dbReference type="Pfam" id="PF00271">
    <property type="entry name" value="Helicase_C"/>
    <property type="match status" value="1"/>
</dbReference>
<evidence type="ECO:0000256" key="6">
    <source>
        <dbReference type="ARBA" id="ARBA00022840"/>
    </source>
</evidence>
<feature type="domain" description="Helicase C-terminal" evidence="13">
    <location>
        <begin position="214"/>
        <end position="377"/>
    </location>
</feature>
<feature type="short sequence motif" description="Q motif" evidence="10">
    <location>
        <begin position="2"/>
        <end position="30"/>
    </location>
</feature>
<comment type="catalytic activity">
    <reaction evidence="8">
        <text>ATP + H2O = ADP + phosphate + H(+)</text>
        <dbReference type="Rhea" id="RHEA:13065"/>
        <dbReference type="ChEBI" id="CHEBI:15377"/>
        <dbReference type="ChEBI" id="CHEBI:15378"/>
        <dbReference type="ChEBI" id="CHEBI:30616"/>
        <dbReference type="ChEBI" id="CHEBI:43474"/>
        <dbReference type="ChEBI" id="CHEBI:456216"/>
        <dbReference type="EC" id="3.6.4.13"/>
    </reaction>
</comment>
<keyword evidence="16" id="KW-1185">Reference proteome</keyword>
<evidence type="ECO:0000256" key="8">
    <source>
        <dbReference type="ARBA" id="ARBA00047984"/>
    </source>
</evidence>
<dbReference type="GO" id="GO:0009266">
    <property type="term" value="P:response to temperature stimulus"/>
    <property type="evidence" value="ECO:0007669"/>
    <property type="project" value="UniProtKB-ARBA"/>
</dbReference>
<dbReference type="SUPFAM" id="SSF52540">
    <property type="entry name" value="P-loop containing nucleoside triphosphate hydrolases"/>
    <property type="match status" value="1"/>
</dbReference>
<dbReference type="GO" id="GO:0003676">
    <property type="term" value="F:nucleic acid binding"/>
    <property type="evidence" value="ECO:0007669"/>
    <property type="project" value="InterPro"/>
</dbReference>
<dbReference type="InterPro" id="IPR005580">
    <property type="entry name" value="DbpA/CsdA_RNA-bd_dom"/>
</dbReference>
<accession>A0A1K2A2K2</accession>
<feature type="domain" description="Helicase ATP-binding" evidence="12">
    <location>
        <begin position="33"/>
        <end position="204"/>
    </location>
</feature>
<evidence type="ECO:0000256" key="5">
    <source>
        <dbReference type="ARBA" id="ARBA00022806"/>
    </source>
</evidence>
<dbReference type="RefSeq" id="WP_245770459.1">
    <property type="nucleotide sequence ID" value="NZ_FPJW01000015.1"/>
</dbReference>
<dbReference type="GO" id="GO:0005524">
    <property type="term" value="F:ATP binding"/>
    <property type="evidence" value="ECO:0007669"/>
    <property type="project" value="UniProtKB-KW"/>
</dbReference>
<evidence type="ECO:0000259" key="12">
    <source>
        <dbReference type="PROSITE" id="PS51192"/>
    </source>
</evidence>
<dbReference type="InterPro" id="IPR000629">
    <property type="entry name" value="RNA-helicase_DEAD-box_CS"/>
</dbReference>
<keyword evidence="4 11" id="KW-0378">Hydrolase</keyword>
<dbReference type="InterPro" id="IPR014001">
    <property type="entry name" value="Helicase_ATP-bd"/>
</dbReference>
<protein>
    <recommendedName>
        <fullName evidence="9">DEAD-box ATP-dependent RNA helicase RhpA</fullName>
        <ecNumber evidence="1">3.6.4.13</ecNumber>
    </recommendedName>
</protein>
<dbReference type="Gene3D" id="3.30.70.330">
    <property type="match status" value="1"/>
</dbReference>
<dbReference type="PROSITE" id="PS51192">
    <property type="entry name" value="HELICASE_ATP_BIND_1"/>
    <property type="match status" value="1"/>
</dbReference>
<dbReference type="InterPro" id="IPR050079">
    <property type="entry name" value="DEAD_box_RNA_helicase"/>
</dbReference>
<dbReference type="SMART" id="SM00490">
    <property type="entry name" value="HELICc"/>
    <property type="match status" value="1"/>
</dbReference>
<dbReference type="CDD" id="cd12501">
    <property type="entry name" value="RRM_EcDbpA_like"/>
    <property type="match status" value="1"/>
</dbReference>
<dbReference type="GO" id="GO:0042255">
    <property type="term" value="P:ribosome assembly"/>
    <property type="evidence" value="ECO:0007669"/>
    <property type="project" value="UniProtKB-ARBA"/>
</dbReference>
<dbReference type="GO" id="GO:0016787">
    <property type="term" value="F:hydrolase activity"/>
    <property type="evidence" value="ECO:0007669"/>
    <property type="project" value="UniProtKB-KW"/>
</dbReference>
<evidence type="ECO:0000313" key="15">
    <source>
        <dbReference type="EMBL" id="SFX80259.1"/>
    </source>
</evidence>
<evidence type="ECO:0000256" key="2">
    <source>
        <dbReference type="ARBA" id="ARBA00022490"/>
    </source>
</evidence>
<dbReference type="PROSITE" id="PS00039">
    <property type="entry name" value="DEAD_ATP_HELICASE"/>
    <property type="match status" value="1"/>
</dbReference>
<evidence type="ECO:0000256" key="4">
    <source>
        <dbReference type="ARBA" id="ARBA00022801"/>
    </source>
</evidence>
<feature type="domain" description="DEAD-box RNA helicase Q" evidence="14">
    <location>
        <begin position="2"/>
        <end position="30"/>
    </location>
</feature>
<dbReference type="InterPro" id="IPR001650">
    <property type="entry name" value="Helicase_C-like"/>
</dbReference>
<dbReference type="FunFam" id="3.40.50.300:FF:000108">
    <property type="entry name" value="ATP-dependent RNA helicase RhlE"/>
    <property type="match status" value="1"/>
</dbReference>
<dbReference type="SMART" id="SM00487">
    <property type="entry name" value="DEXDc"/>
    <property type="match status" value="1"/>
</dbReference>
<dbReference type="EC" id="3.6.4.13" evidence="1"/>
<evidence type="ECO:0000256" key="7">
    <source>
        <dbReference type="ARBA" id="ARBA00038437"/>
    </source>
</evidence>
<evidence type="ECO:0000256" key="9">
    <source>
        <dbReference type="ARBA" id="ARBA00074363"/>
    </source>
</evidence>
<keyword evidence="6 11" id="KW-0067">ATP-binding</keyword>
<gene>
    <name evidence="15" type="ORF">SAMN02745752_02934</name>
</gene>